<evidence type="ECO:0000313" key="8">
    <source>
        <dbReference type="EMBL" id="QEO16549.1"/>
    </source>
</evidence>
<dbReference type="OrthoDB" id="7360864at2"/>
<dbReference type="GO" id="GO:0000271">
    <property type="term" value="P:polysaccharide biosynthetic process"/>
    <property type="evidence" value="ECO:0007669"/>
    <property type="project" value="InterPro"/>
</dbReference>
<gene>
    <name evidence="8" type="ORF">FLP30_01215</name>
</gene>
<name>A0A5C1YMU5_9PROT</name>
<evidence type="ECO:0000256" key="2">
    <source>
        <dbReference type="ARBA" id="ARBA00009399"/>
    </source>
</evidence>
<dbReference type="RefSeq" id="WP_149277990.1">
    <property type="nucleotide sequence ID" value="NZ_CP043506.1"/>
</dbReference>
<comment type="similarity">
    <text evidence="2">Belongs to the GtrA family.</text>
</comment>
<dbReference type="InterPro" id="IPR051401">
    <property type="entry name" value="GtrA_CellWall_Glycosyl"/>
</dbReference>
<feature type="transmembrane region" description="Helical" evidence="6">
    <location>
        <begin position="81"/>
        <end position="105"/>
    </location>
</feature>
<keyword evidence="3 6" id="KW-0812">Transmembrane</keyword>
<dbReference type="KEGG" id="acek:FLP30_01215"/>
<dbReference type="PANTHER" id="PTHR38459:SF1">
    <property type="entry name" value="PROPHAGE BACTOPRENOL-LINKED GLUCOSE TRANSLOCASE HOMOLOG"/>
    <property type="match status" value="1"/>
</dbReference>
<dbReference type="EMBL" id="CP043506">
    <property type="protein sequence ID" value="QEO16549.1"/>
    <property type="molecule type" value="Genomic_DNA"/>
</dbReference>
<proteinExistence type="inferred from homology"/>
<evidence type="ECO:0000256" key="3">
    <source>
        <dbReference type="ARBA" id="ARBA00022692"/>
    </source>
</evidence>
<protein>
    <submittedName>
        <fullName evidence="8">GtrA family protein</fullName>
    </submittedName>
</protein>
<dbReference type="Proteomes" id="UP000324536">
    <property type="component" value="Chromosome"/>
</dbReference>
<dbReference type="Pfam" id="PF04138">
    <property type="entry name" value="GtrA_DPMS_TM"/>
    <property type="match status" value="1"/>
</dbReference>
<keyword evidence="9" id="KW-1185">Reference proteome</keyword>
<comment type="subcellular location">
    <subcellularLocation>
        <location evidence="1">Membrane</location>
        <topology evidence="1">Multi-pass membrane protein</topology>
    </subcellularLocation>
</comment>
<evidence type="ECO:0000259" key="7">
    <source>
        <dbReference type="Pfam" id="PF04138"/>
    </source>
</evidence>
<evidence type="ECO:0000256" key="1">
    <source>
        <dbReference type="ARBA" id="ARBA00004141"/>
    </source>
</evidence>
<feature type="transmembrane region" description="Helical" evidence="6">
    <location>
        <begin position="43"/>
        <end position="61"/>
    </location>
</feature>
<evidence type="ECO:0000256" key="6">
    <source>
        <dbReference type="SAM" id="Phobius"/>
    </source>
</evidence>
<dbReference type="AlphaFoldDB" id="A0A5C1YMU5"/>
<dbReference type="InterPro" id="IPR007267">
    <property type="entry name" value="GtrA_DPMS_TM"/>
</dbReference>
<organism evidence="8 9">
    <name type="scientific">Acetobacter vaccinii</name>
    <dbReference type="NCBI Taxonomy" id="2592655"/>
    <lineage>
        <taxon>Bacteria</taxon>
        <taxon>Pseudomonadati</taxon>
        <taxon>Pseudomonadota</taxon>
        <taxon>Alphaproteobacteria</taxon>
        <taxon>Acetobacterales</taxon>
        <taxon>Acetobacteraceae</taxon>
        <taxon>Acetobacter</taxon>
    </lineage>
</organism>
<keyword evidence="4 6" id="KW-1133">Transmembrane helix</keyword>
<sequence length="159" mass="17535">MPLPLSGTRWRQLEQFLKFGVVGSLGLVCDIASVYALRPLLGLDLATLAAYFIAATFNWVLNRLWTFHGLGLHHHPIMQWLRFLSANSLGFCLNRGTVYALFFFVPLCVHHPALALAAGALAGMLANFNISRAMVFRNHPGAPQTTPTQPDKKPHSTTP</sequence>
<dbReference type="GO" id="GO:0005886">
    <property type="term" value="C:plasma membrane"/>
    <property type="evidence" value="ECO:0007669"/>
    <property type="project" value="TreeGrafter"/>
</dbReference>
<reference evidence="8 9" key="1">
    <citation type="submission" date="2019-09" db="EMBL/GenBank/DDBJ databases">
        <title>Genome sequencing of strain KACC 21233.</title>
        <authorList>
            <person name="Heo J."/>
            <person name="Kim S.-J."/>
            <person name="Kim J.-S."/>
            <person name="Hong S.-B."/>
            <person name="Kwon S.-W."/>
        </authorList>
    </citation>
    <scope>NUCLEOTIDE SEQUENCE [LARGE SCALE GENOMIC DNA]</scope>
    <source>
        <strain evidence="8 9">KACC 21233</strain>
    </source>
</reference>
<keyword evidence="5 6" id="KW-0472">Membrane</keyword>
<feature type="domain" description="GtrA/DPMS transmembrane" evidence="7">
    <location>
        <begin position="18"/>
        <end position="136"/>
    </location>
</feature>
<accession>A0A5C1YMU5</accession>
<dbReference type="PANTHER" id="PTHR38459">
    <property type="entry name" value="PROPHAGE BACTOPRENOL-LINKED GLUCOSE TRANSLOCASE HOMOLOG"/>
    <property type="match status" value="1"/>
</dbReference>
<feature type="transmembrane region" description="Helical" evidence="6">
    <location>
        <begin position="111"/>
        <end position="130"/>
    </location>
</feature>
<evidence type="ECO:0000256" key="5">
    <source>
        <dbReference type="ARBA" id="ARBA00023136"/>
    </source>
</evidence>
<evidence type="ECO:0000256" key="4">
    <source>
        <dbReference type="ARBA" id="ARBA00022989"/>
    </source>
</evidence>
<evidence type="ECO:0000313" key="9">
    <source>
        <dbReference type="Proteomes" id="UP000324536"/>
    </source>
</evidence>